<feature type="transmembrane region" description="Helical" evidence="1">
    <location>
        <begin position="7"/>
        <end position="26"/>
    </location>
</feature>
<comment type="caution">
    <text evidence="3">The sequence shown here is derived from an EMBL/GenBank/DDBJ whole genome shotgun (WGS) entry which is preliminary data.</text>
</comment>
<evidence type="ECO:0000313" key="3">
    <source>
        <dbReference type="EMBL" id="MDN7242705.1"/>
    </source>
</evidence>
<protein>
    <submittedName>
        <fullName evidence="3">DUF4097 family beta strand repeat-containing protein</fullName>
    </submittedName>
</protein>
<keyword evidence="1" id="KW-0472">Membrane</keyword>
<accession>A0ABT8N589</accession>
<evidence type="ECO:0000256" key="1">
    <source>
        <dbReference type="SAM" id="Phobius"/>
    </source>
</evidence>
<sequence>MKSSKQILLVIITLLFAAIAFGIFWYNPFTSAGEPPKETIIEEEITSIEVNAENTSILLIPSDNVATKLNVAGDRDDFSMYTHVKEKNLLIETENKNKLFGSDIENLPLLTAYIPEQARIISLAVTTTIGDIQVRDIDAYEIGVKTESGSIDFENMSMKYIDAETSDGEINMRQLEAHGISAESSGDIYMEDAIGSLKGKTSNGSINVVISEAAYSMDFNTENGGIFIQTEKPPTDVQIESQVQNGDINILGESYGNLIYGSGTYLIKLNANNGDISFTSEE</sequence>
<dbReference type="InterPro" id="IPR025164">
    <property type="entry name" value="Toastrack_DUF4097"/>
</dbReference>
<evidence type="ECO:0000313" key="4">
    <source>
        <dbReference type="Proteomes" id="UP001172055"/>
    </source>
</evidence>
<dbReference type="EMBL" id="JAUJWV010000002">
    <property type="protein sequence ID" value="MDN7242705.1"/>
    <property type="molecule type" value="Genomic_DNA"/>
</dbReference>
<keyword evidence="4" id="KW-1185">Reference proteome</keyword>
<proteinExistence type="predicted"/>
<gene>
    <name evidence="3" type="ORF">QWY14_12905</name>
</gene>
<reference evidence="3 4" key="1">
    <citation type="submission" date="2023-06" db="EMBL/GenBank/DDBJ databases">
        <title>Novel species in genus Planococcus.</title>
        <authorList>
            <person name="Ning S."/>
        </authorList>
    </citation>
    <scope>NUCLEOTIDE SEQUENCE [LARGE SCALE GENOMIC DNA]</scope>
    <source>
        <strain evidence="3 4">N028</strain>
    </source>
</reference>
<keyword evidence="1" id="KW-1133">Transmembrane helix</keyword>
<dbReference type="Proteomes" id="UP001172055">
    <property type="component" value="Unassembled WGS sequence"/>
</dbReference>
<dbReference type="RefSeq" id="WP_301724263.1">
    <property type="nucleotide sequence ID" value="NZ_JAUJWV010000002.1"/>
</dbReference>
<keyword evidence="1" id="KW-0812">Transmembrane</keyword>
<name>A0ABT8N589_9BACL</name>
<feature type="domain" description="DUF4097" evidence="2">
    <location>
        <begin position="45"/>
        <end position="277"/>
    </location>
</feature>
<dbReference type="Pfam" id="PF13349">
    <property type="entry name" value="DUF4097"/>
    <property type="match status" value="1"/>
</dbReference>
<evidence type="ECO:0000259" key="2">
    <source>
        <dbReference type="Pfam" id="PF13349"/>
    </source>
</evidence>
<organism evidence="3 4">
    <name type="scientific">Planococcus shixiaomingii</name>
    <dbReference type="NCBI Taxonomy" id="3058393"/>
    <lineage>
        <taxon>Bacteria</taxon>
        <taxon>Bacillati</taxon>
        <taxon>Bacillota</taxon>
        <taxon>Bacilli</taxon>
        <taxon>Bacillales</taxon>
        <taxon>Caryophanaceae</taxon>
        <taxon>Planococcus</taxon>
    </lineage>
</organism>